<dbReference type="InterPro" id="IPR027471">
    <property type="entry name" value="YbeD-like_sf"/>
</dbReference>
<sequence length="87" mass="10289">MIDLSKEKLELDYPCNWSYKLVVLQTTCVHTTVKEIVQKREHKIVKSKSSKKGKFESYNLELLVHNEDDRKLLFEILGKHDDIKMVI</sequence>
<dbReference type="EMBL" id="CP019070">
    <property type="protein sequence ID" value="APW66833.1"/>
    <property type="molecule type" value="Genomic_DNA"/>
</dbReference>
<dbReference type="STRING" id="1850254.LPB137_13655"/>
<proteinExistence type="predicted"/>
<reference evidence="1 2" key="1">
    <citation type="submission" date="2017-01" db="EMBL/GenBank/DDBJ databases">
        <title>Genome sequencing of Arcobacter sp. LPB0137.</title>
        <authorList>
            <person name="Lee G.-W."/>
            <person name="Yi H."/>
        </authorList>
    </citation>
    <scope>NUCLEOTIDE SEQUENCE [LARGE SCALE GENOMIC DNA]</scope>
    <source>
        <strain evidence="1 2">LPB0137</strain>
    </source>
</reference>
<dbReference type="AlphaFoldDB" id="A0A1P8KQN7"/>
<evidence type="ECO:0000313" key="2">
    <source>
        <dbReference type="Proteomes" id="UP000186074"/>
    </source>
</evidence>
<dbReference type="SUPFAM" id="SSF117991">
    <property type="entry name" value="YbeD/HP0495-like"/>
    <property type="match status" value="1"/>
</dbReference>
<name>A0A1P8KQN7_9BACT</name>
<organism evidence="1 2">
    <name type="scientific">Poseidonibacter parvus</name>
    <dbReference type="NCBI Taxonomy" id="1850254"/>
    <lineage>
        <taxon>Bacteria</taxon>
        <taxon>Pseudomonadati</taxon>
        <taxon>Campylobacterota</taxon>
        <taxon>Epsilonproteobacteria</taxon>
        <taxon>Campylobacterales</taxon>
        <taxon>Arcobacteraceae</taxon>
        <taxon>Poseidonibacter</taxon>
    </lineage>
</organism>
<dbReference type="InterPro" id="IPR007454">
    <property type="entry name" value="UPF0250_YbeD-like"/>
</dbReference>
<gene>
    <name evidence="1" type="ORF">LPB137_13655</name>
</gene>
<evidence type="ECO:0000313" key="1">
    <source>
        <dbReference type="EMBL" id="APW66833.1"/>
    </source>
</evidence>
<accession>A0A1P8KQN7</accession>
<dbReference type="RefSeq" id="WP_076089012.1">
    <property type="nucleotide sequence ID" value="NZ_CP019070.1"/>
</dbReference>
<dbReference type="Pfam" id="PF04359">
    <property type="entry name" value="DUF493"/>
    <property type="match status" value="1"/>
</dbReference>
<dbReference type="Gene3D" id="3.30.70.260">
    <property type="match status" value="1"/>
</dbReference>
<keyword evidence="2" id="KW-1185">Reference proteome</keyword>
<dbReference type="KEGG" id="alp:LPB137_13655"/>
<dbReference type="Proteomes" id="UP000186074">
    <property type="component" value="Chromosome"/>
</dbReference>
<protein>
    <submittedName>
        <fullName evidence="1">DUF493 domain-containing protein</fullName>
    </submittedName>
</protein>
<dbReference type="OrthoDB" id="281538at2"/>